<gene>
    <name evidence="1" type="ORF">BSTOLATCC_MIC27615</name>
</gene>
<dbReference type="AlphaFoldDB" id="A0AAU9JAQ1"/>
<reference evidence="1" key="1">
    <citation type="submission" date="2021-09" db="EMBL/GenBank/DDBJ databases">
        <authorList>
            <consortium name="AG Swart"/>
            <person name="Singh M."/>
            <person name="Singh A."/>
            <person name="Seah K."/>
            <person name="Emmerich C."/>
        </authorList>
    </citation>
    <scope>NUCLEOTIDE SEQUENCE</scope>
    <source>
        <strain evidence="1">ATCC30299</strain>
    </source>
</reference>
<evidence type="ECO:0000313" key="2">
    <source>
        <dbReference type="Proteomes" id="UP001162131"/>
    </source>
</evidence>
<protein>
    <submittedName>
        <fullName evidence="1">Uncharacterized protein</fullName>
    </submittedName>
</protein>
<name>A0AAU9JAQ1_9CILI</name>
<sequence length="85" mass="10233">MMDRRANPLNSRQKLIIFKQSNETTDKIYVARPIVINLIYFFLKNIKLTAKKDVNQNEKNESFFEVIIEMWKLKINNFHFISLLI</sequence>
<comment type="caution">
    <text evidence="1">The sequence shown here is derived from an EMBL/GenBank/DDBJ whole genome shotgun (WGS) entry which is preliminary data.</text>
</comment>
<accession>A0AAU9JAQ1</accession>
<dbReference type="Proteomes" id="UP001162131">
    <property type="component" value="Unassembled WGS sequence"/>
</dbReference>
<organism evidence="1 2">
    <name type="scientific">Blepharisma stoltei</name>
    <dbReference type="NCBI Taxonomy" id="1481888"/>
    <lineage>
        <taxon>Eukaryota</taxon>
        <taxon>Sar</taxon>
        <taxon>Alveolata</taxon>
        <taxon>Ciliophora</taxon>
        <taxon>Postciliodesmatophora</taxon>
        <taxon>Heterotrichea</taxon>
        <taxon>Heterotrichida</taxon>
        <taxon>Blepharismidae</taxon>
        <taxon>Blepharisma</taxon>
    </lineage>
</organism>
<proteinExistence type="predicted"/>
<evidence type="ECO:0000313" key="1">
    <source>
        <dbReference type="EMBL" id="CAG9321043.1"/>
    </source>
</evidence>
<dbReference type="EMBL" id="CAJZBQ010000027">
    <property type="protein sequence ID" value="CAG9321043.1"/>
    <property type="molecule type" value="Genomic_DNA"/>
</dbReference>
<keyword evidence="2" id="KW-1185">Reference proteome</keyword>